<dbReference type="PROSITE" id="PS51195">
    <property type="entry name" value="Q_MOTIF"/>
    <property type="match status" value="1"/>
</dbReference>
<evidence type="ECO:0000313" key="9">
    <source>
        <dbReference type="EMBL" id="PVD25641.1"/>
    </source>
</evidence>
<organism evidence="9 10">
    <name type="scientific">Pomacea canaliculata</name>
    <name type="common">Golden apple snail</name>
    <dbReference type="NCBI Taxonomy" id="400727"/>
    <lineage>
        <taxon>Eukaryota</taxon>
        <taxon>Metazoa</taxon>
        <taxon>Spiralia</taxon>
        <taxon>Lophotrochozoa</taxon>
        <taxon>Mollusca</taxon>
        <taxon>Gastropoda</taxon>
        <taxon>Caenogastropoda</taxon>
        <taxon>Architaenioglossa</taxon>
        <taxon>Ampullarioidea</taxon>
        <taxon>Ampullariidae</taxon>
        <taxon>Pomacea</taxon>
    </lineage>
</organism>
<keyword evidence="2" id="KW-0547">Nucleotide-binding</keyword>
<evidence type="ECO:0000259" key="7">
    <source>
        <dbReference type="PROSITE" id="PS51192"/>
    </source>
</evidence>
<dbReference type="SMART" id="SM00487">
    <property type="entry name" value="DEXDc"/>
    <property type="match status" value="1"/>
</dbReference>
<evidence type="ECO:0000256" key="4">
    <source>
        <dbReference type="ARBA" id="ARBA00022806"/>
    </source>
</evidence>
<evidence type="ECO:0000256" key="3">
    <source>
        <dbReference type="ARBA" id="ARBA00022801"/>
    </source>
</evidence>
<dbReference type="PANTHER" id="PTHR47960">
    <property type="entry name" value="DEAD-BOX ATP-DEPENDENT RNA HELICASE 50"/>
    <property type="match status" value="1"/>
</dbReference>
<feature type="domain" description="DEAD-box RNA helicase Q" evidence="8">
    <location>
        <begin position="177"/>
        <end position="205"/>
    </location>
</feature>
<keyword evidence="10" id="KW-1185">Reference proteome</keyword>
<dbReference type="GO" id="GO:0005524">
    <property type="term" value="F:ATP binding"/>
    <property type="evidence" value="ECO:0007669"/>
    <property type="project" value="UniProtKB-KW"/>
</dbReference>
<feature type="short sequence motif" description="Q motif" evidence="6">
    <location>
        <begin position="177"/>
        <end position="205"/>
    </location>
</feature>
<evidence type="ECO:0000256" key="5">
    <source>
        <dbReference type="ARBA" id="ARBA00022840"/>
    </source>
</evidence>
<feature type="domain" description="Helicase ATP-binding" evidence="7">
    <location>
        <begin position="208"/>
        <end position="410"/>
    </location>
</feature>
<evidence type="ECO:0000256" key="6">
    <source>
        <dbReference type="PROSITE-ProRule" id="PRU00552"/>
    </source>
</evidence>
<dbReference type="InterPro" id="IPR011545">
    <property type="entry name" value="DEAD/DEAH_box_helicase_dom"/>
</dbReference>
<evidence type="ECO:0000259" key="8">
    <source>
        <dbReference type="PROSITE" id="PS51195"/>
    </source>
</evidence>
<dbReference type="SUPFAM" id="SSF52540">
    <property type="entry name" value="P-loop containing nucleoside triphosphate hydrolases"/>
    <property type="match status" value="2"/>
</dbReference>
<dbReference type="InterPro" id="IPR014001">
    <property type="entry name" value="Helicase_ATP-bd"/>
</dbReference>
<dbReference type="GO" id="GO:0003724">
    <property type="term" value="F:RNA helicase activity"/>
    <property type="evidence" value="ECO:0007669"/>
    <property type="project" value="UniProtKB-EC"/>
</dbReference>
<sequence length="574" mass="64140">MSAEPARGLRFKDLIYQQPLEKPSIAFRKISPTRAGLHCQGSQHQLRREPPMAVIRKSKFKGFNFSGHASGKTTKTNGVATELPRITIPVKMQKQLIKLRERKQHKQHQSKKPSFKSPLVISCKRSNYNHHRGQTYSDFGPSTLASYGWKNRKAAGDYMTIMCHDKNPALLSEESEITFTDLKLDDDIKKAVLALGYQKPTAIQQAALSSILSGTHTLCAAETGSGKTLAYLLPALDMLLRRKRCDIMTQTENSPSVIILAPSRELADQITGVARSLQEHLDFVPYSVCGGRGTKGRLAWPVRKPMDILISTPGVLRKFLIAGHIKRSALQQIILDEADTLLDDSFIGTLDSILQRLRVQAQTGIDPVTTDNKEKSSPFVSGVQFVLVSATMPRDLQNSIGTYLPVDSIKKVTTAGLNRLMPHVPQKFLRVLPSRKPEIILKLAKQQIERSMPSMIFCNDSPTSFFLKHLLEENGITSAIINGKMQEKVQHVINYDFPLFVSDYIHRAGRVGRVGAKHNGQVTSLVSHSWEVDVLWQIEIAARKVSEIHNVNANIKRKVEADFSRRHGKPSDII</sequence>
<keyword evidence="4" id="KW-0347">Helicase</keyword>
<name>A0A2T7NWU2_POMCA</name>
<dbReference type="InterPro" id="IPR027417">
    <property type="entry name" value="P-loop_NTPase"/>
</dbReference>
<gene>
    <name evidence="9" type="ORF">C0Q70_13300</name>
</gene>
<dbReference type="Gene3D" id="3.40.50.300">
    <property type="entry name" value="P-loop containing nucleotide triphosphate hydrolases"/>
    <property type="match status" value="2"/>
</dbReference>
<keyword evidence="3" id="KW-0378">Hydrolase</keyword>
<proteinExistence type="predicted"/>
<dbReference type="AlphaFoldDB" id="A0A2T7NWU2"/>
<dbReference type="PROSITE" id="PS51192">
    <property type="entry name" value="HELICASE_ATP_BIND_1"/>
    <property type="match status" value="1"/>
</dbReference>
<dbReference type="GO" id="GO:0016787">
    <property type="term" value="F:hydrolase activity"/>
    <property type="evidence" value="ECO:0007669"/>
    <property type="project" value="UniProtKB-KW"/>
</dbReference>
<dbReference type="Proteomes" id="UP000245119">
    <property type="component" value="Linkage Group LG8"/>
</dbReference>
<reference evidence="9 10" key="1">
    <citation type="submission" date="2018-04" db="EMBL/GenBank/DDBJ databases">
        <title>The genome of golden apple snail Pomacea canaliculata provides insight into stress tolerance and invasive adaptation.</title>
        <authorList>
            <person name="Liu C."/>
            <person name="Liu B."/>
            <person name="Ren Y."/>
            <person name="Zhang Y."/>
            <person name="Wang H."/>
            <person name="Li S."/>
            <person name="Jiang F."/>
            <person name="Yin L."/>
            <person name="Zhang G."/>
            <person name="Qian W."/>
            <person name="Fan W."/>
        </authorList>
    </citation>
    <scope>NUCLEOTIDE SEQUENCE [LARGE SCALE GENOMIC DNA]</scope>
    <source>
        <strain evidence="9">SZHN2017</strain>
        <tissue evidence="9">Muscle</tissue>
    </source>
</reference>
<dbReference type="InterPro" id="IPR014014">
    <property type="entry name" value="RNA_helicase_DEAD_Q_motif"/>
</dbReference>
<protein>
    <recommendedName>
        <fullName evidence="1">RNA helicase</fullName>
        <ecNumber evidence="1">3.6.4.13</ecNumber>
    </recommendedName>
</protein>
<dbReference type="STRING" id="400727.A0A2T7NWU2"/>
<dbReference type="Pfam" id="PF00271">
    <property type="entry name" value="Helicase_C"/>
    <property type="match status" value="1"/>
</dbReference>
<accession>A0A2T7NWU2</accession>
<comment type="caution">
    <text evidence="9">The sequence shown here is derived from an EMBL/GenBank/DDBJ whole genome shotgun (WGS) entry which is preliminary data.</text>
</comment>
<dbReference type="EMBL" id="PZQS01000008">
    <property type="protein sequence ID" value="PVD25641.1"/>
    <property type="molecule type" value="Genomic_DNA"/>
</dbReference>
<keyword evidence="5" id="KW-0067">ATP-binding</keyword>
<dbReference type="InterPro" id="IPR001650">
    <property type="entry name" value="Helicase_C-like"/>
</dbReference>
<evidence type="ECO:0000313" key="10">
    <source>
        <dbReference type="Proteomes" id="UP000245119"/>
    </source>
</evidence>
<dbReference type="OrthoDB" id="10256233at2759"/>
<dbReference type="Pfam" id="PF00270">
    <property type="entry name" value="DEAD"/>
    <property type="match status" value="1"/>
</dbReference>
<dbReference type="GO" id="GO:0003676">
    <property type="term" value="F:nucleic acid binding"/>
    <property type="evidence" value="ECO:0007669"/>
    <property type="project" value="InterPro"/>
</dbReference>
<evidence type="ECO:0000256" key="1">
    <source>
        <dbReference type="ARBA" id="ARBA00012552"/>
    </source>
</evidence>
<dbReference type="EC" id="3.6.4.13" evidence="1"/>
<evidence type="ECO:0000256" key="2">
    <source>
        <dbReference type="ARBA" id="ARBA00022741"/>
    </source>
</evidence>